<dbReference type="EMBL" id="MLYV02000625">
    <property type="protein sequence ID" value="PSR81147.1"/>
    <property type="molecule type" value="Genomic_DNA"/>
</dbReference>
<evidence type="ECO:0000313" key="3">
    <source>
        <dbReference type="Proteomes" id="UP000186601"/>
    </source>
</evidence>
<accession>A0A2R6NZB0</accession>
<sequence length="283" mass="31158">MQRADQRGNGIEGLRAAEAAMQAEKARSKGKMREEMDHEDAPGNYTSLTDYRINPLTDQEGNPLSDSELSGNSEDEDDEIAAGEVARILGDREGQEVERILADDKKGRDAKQREVIKGIPLWVSTEASDAMDCENAENSLPTFPYRNLKVESDPALICLQTAVASKDVARLSRFLTPELISRTKPQNIDALVYWLFELAMSPSSHTLDSRATEALIALARRGTPTSSLSSALLHTLLRFGAKADVLEASGLKISEHVPIENVKPDTRHTLLKRAVFIVKTFAE</sequence>
<keyword evidence="3" id="KW-1185">Reference proteome</keyword>
<feature type="compositionally biased region" description="Basic and acidic residues" evidence="1">
    <location>
        <begin position="24"/>
        <end position="41"/>
    </location>
</feature>
<proteinExistence type="predicted"/>
<feature type="region of interest" description="Disordered" evidence="1">
    <location>
        <begin position="1"/>
        <end position="77"/>
    </location>
</feature>
<gene>
    <name evidence="2" type="ORF">PHLCEN_2v6482</name>
</gene>
<name>A0A2R6NZB0_9APHY</name>
<organism evidence="2 3">
    <name type="scientific">Hermanssonia centrifuga</name>
    <dbReference type="NCBI Taxonomy" id="98765"/>
    <lineage>
        <taxon>Eukaryota</taxon>
        <taxon>Fungi</taxon>
        <taxon>Dikarya</taxon>
        <taxon>Basidiomycota</taxon>
        <taxon>Agaricomycotina</taxon>
        <taxon>Agaricomycetes</taxon>
        <taxon>Polyporales</taxon>
        <taxon>Meruliaceae</taxon>
        <taxon>Hermanssonia</taxon>
    </lineage>
</organism>
<dbReference type="AlphaFoldDB" id="A0A2R6NZB0"/>
<protein>
    <submittedName>
        <fullName evidence="2">Uncharacterized protein</fullName>
    </submittedName>
</protein>
<dbReference type="STRING" id="98765.A0A2R6NZB0"/>
<evidence type="ECO:0000313" key="2">
    <source>
        <dbReference type="EMBL" id="PSR81147.1"/>
    </source>
</evidence>
<feature type="compositionally biased region" description="Polar residues" evidence="1">
    <location>
        <begin position="56"/>
        <end position="72"/>
    </location>
</feature>
<dbReference type="Proteomes" id="UP000186601">
    <property type="component" value="Unassembled WGS sequence"/>
</dbReference>
<comment type="caution">
    <text evidence="2">The sequence shown here is derived from an EMBL/GenBank/DDBJ whole genome shotgun (WGS) entry which is preliminary data.</text>
</comment>
<evidence type="ECO:0000256" key="1">
    <source>
        <dbReference type="SAM" id="MobiDB-lite"/>
    </source>
</evidence>
<reference evidence="2 3" key="1">
    <citation type="submission" date="2018-02" db="EMBL/GenBank/DDBJ databases">
        <title>Genome sequence of the basidiomycete white-rot fungus Phlebia centrifuga.</title>
        <authorList>
            <person name="Granchi Z."/>
            <person name="Peng M."/>
            <person name="de Vries R.P."/>
            <person name="Hilden K."/>
            <person name="Makela M.R."/>
            <person name="Grigoriev I."/>
            <person name="Riley R."/>
        </authorList>
    </citation>
    <scope>NUCLEOTIDE SEQUENCE [LARGE SCALE GENOMIC DNA]</scope>
    <source>
        <strain evidence="2 3">FBCC195</strain>
    </source>
</reference>
<dbReference type="OrthoDB" id="5599613at2759"/>